<comment type="function">
    <text evidence="6">Quinone reductase that provides resistance to thiol-specific stress caused by electrophilic quinones.</text>
</comment>
<comment type="caution">
    <text evidence="6">Lacks conserved residue(s) required for the propagation of feature annotation.</text>
</comment>
<evidence type="ECO:0000256" key="5">
    <source>
        <dbReference type="ARBA" id="ARBA00048542"/>
    </source>
</evidence>
<dbReference type="EC" id="1.7.1.17" evidence="6"/>
<sequence length="259" mass="27852">MDDGPVASNRADEADFPMSLPAPLRLLHIDSSARPGLSGRDRHGSHTRRLSRRFVDRWSALRPRDVVTYRDVGAAPPSPVSAAWIAAAFCPPDQRDDAQRAVLAESDQLIAELMAADLLVIGAPMYNFGLPAPLKAWIDNIVRVGVTFGFDRARAGEPYWPLLAPGKRLVILTARGDFGYDPGGRLAAINLVEAGLTVPLAYIGLADSDTVAVEYDEFADARLSASIARAEEAVDRLVERLSADLGDWRAAAAAPEPSS</sequence>
<protein>
    <recommendedName>
        <fullName evidence="6">FMN dependent NADH:quinone oxidoreductase</fullName>
        <ecNumber evidence="6">1.6.5.-</ecNumber>
    </recommendedName>
    <alternativeName>
        <fullName evidence="6">Azo-dye reductase</fullName>
    </alternativeName>
    <alternativeName>
        <fullName evidence="6">FMN-dependent NADH-azo compound oxidoreductase</fullName>
    </alternativeName>
    <alternativeName>
        <fullName evidence="6">FMN-dependent NADH-azoreductase</fullName>
        <ecNumber evidence="6">1.7.1.17</ecNumber>
    </alternativeName>
</protein>
<dbReference type="InterPro" id="IPR023048">
    <property type="entry name" value="NADH:quinone_OxRdtase_FMN_depd"/>
</dbReference>
<dbReference type="Proteomes" id="UP000198704">
    <property type="component" value="Unassembled WGS sequence"/>
</dbReference>
<dbReference type="InterPro" id="IPR050104">
    <property type="entry name" value="FMN-dep_NADH:Q_OxRdtase_AzoR1"/>
</dbReference>
<feature type="binding site" evidence="6">
    <location>
        <position position="32"/>
    </location>
    <ligand>
        <name>FMN</name>
        <dbReference type="ChEBI" id="CHEBI:58210"/>
    </ligand>
</feature>
<dbReference type="EC" id="1.6.5.-" evidence="6"/>
<dbReference type="GO" id="GO:0016652">
    <property type="term" value="F:oxidoreductase activity, acting on NAD(P)H as acceptor"/>
    <property type="evidence" value="ECO:0007669"/>
    <property type="project" value="UniProtKB-UniRule"/>
</dbReference>
<organism evidence="8 9">
    <name type="scientific">Methylobacterium phyllostachyos</name>
    <dbReference type="NCBI Taxonomy" id="582672"/>
    <lineage>
        <taxon>Bacteria</taxon>
        <taxon>Pseudomonadati</taxon>
        <taxon>Pseudomonadota</taxon>
        <taxon>Alphaproteobacteria</taxon>
        <taxon>Hyphomicrobiales</taxon>
        <taxon>Methylobacteriaceae</taxon>
        <taxon>Methylobacterium</taxon>
    </lineage>
</organism>
<evidence type="ECO:0000313" key="9">
    <source>
        <dbReference type="Proteomes" id="UP000198704"/>
    </source>
</evidence>
<evidence type="ECO:0000256" key="4">
    <source>
        <dbReference type="ARBA" id="ARBA00023027"/>
    </source>
</evidence>
<evidence type="ECO:0000256" key="3">
    <source>
        <dbReference type="ARBA" id="ARBA00023002"/>
    </source>
</evidence>
<dbReference type="GO" id="GO:0010181">
    <property type="term" value="F:FMN binding"/>
    <property type="evidence" value="ECO:0007669"/>
    <property type="project" value="UniProtKB-UniRule"/>
</dbReference>
<dbReference type="Pfam" id="PF02525">
    <property type="entry name" value="Flavodoxin_2"/>
    <property type="match status" value="1"/>
</dbReference>
<dbReference type="GO" id="GO:0016655">
    <property type="term" value="F:oxidoreductase activity, acting on NAD(P)H, quinone or similar compound as acceptor"/>
    <property type="evidence" value="ECO:0007669"/>
    <property type="project" value="InterPro"/>
</dbReference>
<feature type="domain" description="Flavodoxin-like fold" evidence="7">
    <location>
        <begin position="26"/>
        <end position="232"/>
    </location>
</feature>
<reference evidence="9" key="1">
    <citation type="submission" date="2016-10" db="EMBL/GenBank/DDBJ databases">
        <authorList>
            <person name="Varghese N."/>
            <person name="Submissions S."/>
        </authorList>
    </citation>
    <scope>NUCLEOTIDE SEQUENCE [LARGE SCALE GENOMIC DNA]</scope>
    <source>
        <strain evidence="9">BL47</strain>
    </source>
</reference>
<comment type="catalytic activity">
    <reaction evidence="5">
        <text>N,N-dimethyl-1,4-phenylenediamine + anthranilate + 2 NAD(+) = 2-(4-dimethylaminophenyl)diazenylbenzoate + 2 NADH + 2 H(+)</text>
        <dbReference type="Rhea" id="RHEA:55872"/>
        <dbReference type="ChEBI" id="CHEBI:15378"/>
        <dbReference type="ChEBI" id="CHEBI:15783"/>
        <dbReference type="ChEBI" id="CHEBI:16567"/>
        <dbReference type="ChEBI" id="CHEBI:57540"/>
        <dbReference type="ChEBI" id="CHEBI:57945"/>
        <dbReference type="ChEBI" id="CHEBI:71579"/>
        <dbReference type="EC" id="1.7.1.17"/>
    </reaction>
    <physiologicalReaction direction="right-to-left" evidence="5">
        <dbReference type="Rhea" id="RHEA:55874"/>
    </physiologicalReaction>
</comment>
<comment type="function">
    <text evidence="6">Also exhibits azoreductase activity. Catalyzes the reductive cleavage of the azo bond in aromatic azo compounds to the corresponding amines.</text>
</comment>
<dbReference type="InterPro" id="IPR029039">
    <property type="entry name" value="Flavoprotein-like_sf"/>
</dbReference>
<dbReference type="SUPFAM" id="SSF52218">
    <property type="entry name" value="Flavoproteins"/>
    <property type="match status" value="1"/>
</dbReference>
<keyword evidence="3 6" id="KW-0560">Oxidoreductase</keyword>
<comment type="catalytic activity">
    <reaction evidence="6">
        <text>2 a quinone + NADH + H(+) = 2 a 1,4-benzosemiquinone + NAD(+)</text>
        <dbReference type="Rhea" id="RHEA:65952"/>
        <dbReference type="ChEBI" id="CHEBI:15378"/>
        <dbReference type="ChEBI" id="CHEBI:57540"/>
        <dbReference type="ChEBI" id="CHEBI:57945"/>
        <dbReference type="ChEBI" id="CHEBI:132124"/>
        <dbReference type="ChEBI" id="CHEBI:134225"/>
    </reaction>
</comment>
<feature type="binding site" evidence="6">
    <location>
        <begin position="125"/>
        <end position="128"/>
    </location>
    <ligand>
        <name>FMN</name>
        <dbReference type="ChEBI" id="CHEBI:58210"/>
    </ligand>
</feature>
<evidence type="ECO:0000256" key="2">
    <source>
        <dbReference type="ARBA" id="ARBA00022643"/>
    </source>
</evidence>
<proteinExistence type="inferred from homology"/>
<keyword evidence="4 6" id="KW-0520">NAD</keyword>
<dbReference type="Gene3D" id="3.40.50.360">
    <property type="match status" value="1"/>
</dbReference>
<comment type="similarity">
    <text evidence="6">Belongs to the azoreductase type 1 family.</text>
</comment>
<comment type="cofactor">
    <cofactor evidence="6">
        <name>FMN</name>
        <dbReference type="ChEBI" id="CHEBI:58210"/>
    </cofactor>
    <text evidence="6">Binds 1 FMN per subunit.</text>
</comment>
<dbReference type="HAMAP" id="MF_01216">
    <property type="entry name" value="Azoreductase_type1"/>
    <property type="match status" value="1"/>
</dbReference>
<evidence type="ECO:0000259" key="7">
    <source>
        <dbReference type="Pfam" id="PF02525"/>
    </source>
</evidence>
<dbReference type="PANTHER" id="PTHR43741:SF2">
    <property type="entry name" value="FMN-DEPENDENT NADH:QUINONE OXIDOREDUCTASE"/>
    <property type="match status" value="1"/>
</dbReference>
<evidence type="ECO:0000256" key="1">
    <source>
        <dbReference type="ARBA" id="ARBA00022630"/>
    </source>
</evidence>
<dbReference type="GO" id="GO:0009055">
    <property type="term" value="F:electron transfer activity"/>
    <property type="evidence" value="ECO:0007669"/>
    <property type="project" value="UniProtKB-UniRule"/>
</dbReference>
<dbReference type="STRING" id="582672.SAMN05216360_108214"/>
<dbReference type="PANTHER" id="PTHR43741">
    <property type="entry name" value="FMN-DEPENDENT NADH-AZOREDUCTASE 1"/>
    <property type="match status" value="1"/>
</dbReference>
<gene>
    <name evidence="6" type="primary">azoR</name>
    <name evidence="8" type="ORF">SAMN05216360_108214</name>
</gene>
<accession>A0A1H0BL23</accession>
<evidence type="ECO:0000313" key="8">
    <source>
        <dbReference type="EMBL" id="SDN46344.1"/>
    </source>
</evidence>
<name>A0A1H0BL23_9HYPH</name>
<comment type="subunit">
    <text evidence="6">Homodimer.</text>
</comment>
<keyword evidence="2 6" id="KW-0288">FMN</keyword>
<keyword evidence="9" id="KW-1185">Reference proteome</keyword>
<keyword evidence="1 6" id="KW-0285">Flavoprotein</keyword>
<dbReference type="EMBL" id="FNHS01000008">
    <property type="protein sequence ID" value="SDN46344.1"/>
    <property type="molecule type" value="Genomic_DNA"/>
</dbReference>
<dbReference type="AlphaFoldDB" id="A0A1H0BL23"/>
<dbReference type="InterPro" id="IPR003680">
    <property type="entry name" value="Flavodoxin_fold"/>
</dbReference>
<evidence type="ECO:0000256" key="6">
    <source>
        <dbReference type="HAMAP-Rule" id="MF_01216"/>
    </source>
</evidence>